<keyword evidence="4 6" id="KW-0521">NADP</keyword>
<evidence type="ECO:0000313" key="11">
    <source>
        <dbReference type="Proteomes" id="UP001431010"/>
    </source>
</evidence>
<dbReference type="Pfam" id="PF01118">
    <property type="entry name" value="Semialdhyde_dh"/>
    <property type="match status" value="1"/>
</dbReference>
<dbReference type="InterPro" id="IPR058924">
    <property type="entry name" value="AGPR_dimerisation_dom"/>
</dbReference>
<dbReference type="InterPro" id="IPR010136">
    <property type="entry name" value="AGPR_type-2"/>
</dbReference>
<dbReference type="SMART" id="SM00859">
    <property type="entry name" value="Semialdhyde_dh"/>
    <property type="match status" value="1"/>
</dbReference>
<evidence type="ECO:0000256" key="8">
    <source>
        <dbReference type="SAM" id="MobiDB-lite"/>
    </source>
</evidence>
<dbReference type="SUPFAM" id="SSF55347">
    <property type="entry name" value="Glyceraldehyde-3-phosphate dehydrogenase-like, C-terminal domain"/>
    <property type="match status" value="1"/>
</dbReference>
<dbReference type="Gene3D" id="3.40.50.720">
    <property type="entry name" value="NAD(P)-binding Rossmann-like Domain"/>
    <property type="match status" value="1"/>
</dbReference>
<feature type="domain" description="Semialdehyde dehydrogenase NAD-binding" evidence="9">
    <location>
        <begin position="21"/>
        <end position="125"/>
    </location>
</feature>
<dbReference type="Pfam" id="PF22698">
    <property type="entry name" value="Semialdhyde_dhC_1"/>
    <property type="match status" value="1"/>
</dbReference>
<dbReference type="GO" id="GO:0003942">
    <property type="term" value="F:N-acetyl-gamma-glutamyl-phosphate reductase activity"/>
    <property type="evidence" value="ECO:0007669"/>
    <property type="project" value="UniProtKB-EC"/>
</dbReference>
<dbReference type="NCBIfam" id="TIGR01851">
    <property type="entry name" value="argC_other"/>
    <property type="match status" value="1"/>
</dbReference>
<dbReference type="PANTHER" id="PTHR32338">
    <property type="entry name" value="N-ACETYL-GAMMA-GLUTAMYL-PHOSPHATE REDUCTASE, CHLOROPLASTIC-RELATED-RELATED"/>
    <property type="match status" value="1"/>
</dbReference>
<evidence type="ECO:0000256" key="6">
    <source>
        <dbReference type="HAMAP-Rule" id="MF_01110"/>
    </source>
</evidence>
<dbReference type="RefSeq" id="WP_231323740.1">
    <property type="nucleotide sequence ID" value="NZ_CP088156.1"/>
</dbReference>
<evidence type="ECO:0000313" key="10">
    <source>
        <dbReference type="EMBL" id="UFZ05537.1"/>
    </source>
</evidence>
<dbReference type="PROSITE" id="PS01224">
    <property type="entry name" value="ARGC"/>
    <property type="match status" value="1"/>
</dbReference>
<keyword evidence="3 6" id="KW-0028">Amino-acid biosynthesis</keyword>
<comment type="subcellular location">
    <subcellularLocation>
        <location evidence="6">Cytoplasm</location>
    </subcellularLocation>
</comment>
<dbReference type="PANTHER" id="PTHR32338:SF10">
    <property type="entry name" value="N-ACETYL-GAMMA-GLUTAMYL-PHOSPHATE REDUCTASE, CHLOROPLASTIC-RELATED"/>
    <property type="match status" value="1"/>
</dbReference>
<evidence type="ECO:0000259" key="9">
    <source>
        <dbReference type="SMART" id="SM00859"/>
    </source>
</evidence>
<accession>A0ABY3RER0</accession>
<organism evidence="10 11">
    <name type="scientific">Bradyrhizobium ontarionense</name>
    <dbReference type="NCBI Taxonomy" id="2898149"/>
    <lineage>
        <taxon>Bacteria</taxon>
        <taxon>Pseudomonadati</taxon>
        <taxon>Pseudomonadota</taxon>
        <taxon>Alphaproteobacteria</taxon>
        <taxon>Hyphomicrobiales</taxon>
        <taxon>Nitrobacteraceae</taxon>
        <taxon>Bradyrhizobium</taxon>
    </lineage>
</organism>
<evidence type="ECO:0000256" key="5">
    <source>
        <dbReference type="ARBA" id="ARBA00023002"/>
    </source>
</evidence>
<dbReference type="InterPro" id="IPR000534">
    <property type="entry name" value="Semialdehyde_DH_NAD-bd"/>
</dbReference>
<feature type="active site" evidence="6 7">
    <location>
        <position position="136"/>
    </location>
</feature>
<proteinExistence type="inferred from homology"/>
<comment type="similarity">
    <text evidence="6">Belongs to the NAGSA dehydrogenase family. Type 2 subfamily.</text>
</comment>
<comment type="pathway">
    <text evidence="6">Amino-acid biosynthesis; L-arginine biosynthesis; N(2)-acetyl-L-ornithine from L-glutamate: step 3/4.</text>
</comment>
<dbReference type="HAMAP" id="MF_01110">
    <property type="entry name" value="ArgC_type2"/>
    <property type="match status" value="1"/>
</dbReference>
<dbReference type="EC" id="1.2.1.38" evidence="6"/>
<name>A0ABY3RER0_9BRAD</name>
<dbReference type="Proteomes" id="UP001431010">
    <property type="component" value="Chromosome"/>
</dbReference>
<reference evidence="10" key="1">
    <citation type="journal article" date="2024" name="Antonie Van Leeuwenhoek">
        <title>Bradyrhizobium ontarionense sp. nov., a novel bacterial symbiont isolated from Aeschynomene indica (Indian jointvetch), harbours photosynthesis, nitrogen fixation and nitrous oxide (N2O) reductase genes.</title>
        <authorList>
            <person name="Bromfield E.S.P."/>
            <person name="Cloutier S."/>
        </authorList>
    </citation>
    <scope>NUCLEOTIDE SEQUENCE</scope>
    <source>
        <strain evidence="10">A19</strain>
    </source>
</reference>
<feature type="region of interest" description="Disordered" evidence="8">
    <location>
        <begin position="1"/>
        <end position="22"/>
    </location>
</feature>
<evidence type="ECO:0000256" key="4">
    <source>
        <dbReference type="ARBA" id="ARBA00022857"/>
    </source>
</evidence>
<dbReference type="EMBL" id="CP088156">
    <property type="protein sequence ID" value="UFZ05537.1"/>
    <property type="molecule type" value="Genomic_DNA"/>
</dbReference>
<dbReference type="Gene3D" id="3.30.360.10">
    <property type="entry name" value="Dihydrodipicolinate Reductase, domain 2"/>
    <property type="match status" value="1"/>
</dbReference>
<evidence type="ECO:0000256" key="1">
    <source>
        <dbReference type="ARBA" id="ARBA00022490"/>
    </source>
</evidence>
<evidence type="ECO:0000256" key="7">
    <source>
        <dbReference type="PROSITE-ProRule" id="PRU10010"/>
    </source>
</evidence>
<dbReference type="CDD" id="cd23935">
    <property type="entry name" value="AGPR_2_C"/>
    <property type="match status" value="1"/>
</dbReference>
<dbReference type="InterPro" id="IPR036291">
    <property type="entry name" value="NAD(P)-bd_dom_sf"/>
</dbReference>
<evidence type="ECO:0000256" key="2">
    <source>
        <dbReference type="ARBA" id="ARBA00022571"/>
    </source>
</evidence>
<dbReference type="InterPro" id="IPR050085">
    <property type="entry name" value="AGPR"/>
</dbReference>
<comment type="catalytic activity">
    <reaction evidence="6">
        <text>N-acetyl-L-glutamate 5-semialdehyde + phosphate + NADP(+) = N-acetyl-L-glutamyl 5-phosphate + NADPH + H(+)</text>
        <dbReference type="Rhea" id="RHEA:21588"/>
        <dbReference type="ChEBI" id="CHEBI:15378"/>
        <dbReference type="ChEBI" id="CHEBI:29123"/>
        <dbReference type="ChEBI" id="CHEBI:43474"/>
        <dbReference type="ChEBI" id="CHEBI:57783"/>
        <dbReference type="ChEBI" id="CHEBI:57936"/>
        <dbReference type="ChEBI" id="CHEBI:58349"/>
        <dbReference type="EC" id="1.2.1.38"/>
    </reaction>
</comment>
<gene>
    <name evidence="6 10" type="primary">argC</name>
    <name evidence="10" type="ORF">LQG66_04250</name>
</gene>
<sequence>MTVIDSNLPKAQNAAGAPTRSVFVDGGSGTTGLGIAERLRHQPDIAVKTIAEDKRKDPAAKRALMAEVDLVILCLPDEAAKETVALIDGMGNAAPKVLDASTAFRVAPDWAYGFPELAPDQADKISNARKVSNPGCYPTGGIALLRPLVDAGLLPQDYPVTVNAVSGYSGGGKTMIAAYENGTAPAFELYGLGFEHKHLPELQLYSKLTRRPIFIPSVGNYRQGMLVSVPLQLDTLSGKPTGADLQAALANRYAGSKYVSVMPLDGTVAESGRLEPEALNETNKLELYVFASDKHHQAVLVARLDNLGKGASGAAVQNMRLMLGLPDLGT</sequence>
<keyword evidence="2 6" id="KW-0055">Arginine biosynthesis</keyword>
<keyword evidence="1 6" id="KW-0963">Cytoplasm</keyword>
<evidence type="ECO:0000256" key="3">
    <source>
        <dbReference type="ARBA" id="ARBA00022605"/>
    </source>
</evidence>
<dbReference type="InterPro" id="IPR023013">
    <property type="entry name" value="AGPR_AS"/>
</dbReference>
<keyword evidence="11" id="KW-1185">Reference proteome</keyword>
<dbReference type="SUPFAM" id="SSF51735">
    <property type="entry name" value="NAD(P)-binding Rossmann-fold domains"/>
    <property type="match status" value="1"/>
</dbReference>
<keyword evidence="5 6" id="KW-0560">Oxidoreductase</keyword>
<protein>
    <recommendedName>
        <fullName evidence="6">N-acetyl-gamma-glutamyl-phosphate reductase</fullName>
        <shortName evidence="6">AGPR</shortName>
        <ecNumber evidence="6">1.2.1.38</ecNumber>
    </recommendedName>
    <alternativeName>
        <fullName evidence="6">N-acetyl-glutamate semialdehyde dehydrogenase</fullName>
        <shortName evidence="6">NAGSA dehydrogenase</shortName>
    </alternativeName>
</protein>
<comment type="function">
    <text evidence="6">Catalyzes the NADPH-dependent reduction of N-acetyl-5-glutamyl phosphate to yield N-acetyl-L-glutamate 5-semialdehyde.</text>
</comment>